<organism evidence="12 13">
    <name type="scientific">Penicillium capsulatum</name>
    <dbReference type="NCBI Taxonomy" id="69766"/>
    <lineage>
        <taxon>Eukaryota</taxon>
        <taxon>Fungi</taxon>
        <taxon>Dikarya</taxon>
        <taxon>Ascomycota</taxon>
        <taxon>Pezizomycotina</taxon>
        <taxon>Eurotiomycetes</taxon>
        <taxon>Eurotiomycetidae</taxon>
        <taxon>Eurotiales</taxon>
        <taxon>Aspergillaceae</taxon>
        <taxon>Penicillium</taxon>
    </lineage>
</organism>
<evidence type="ECO:0000256" key="7">
    <source>
        <dbReference type="ARBA" id="ARBA00023242"/>
    </source>
</evidence>
<name>A0A9W9IE36_9EURO</name>
<dbReference type="EMBL" id="JAPQKO010000003">
    <property type="protein sequence ID" value="KAJ5173242.1"/>
    <property type="molecule type" value="Genomic_DNA"/>
</dbReference>
<evidence type="ECO:0000256" key="3">
    <source>
        <dbReference type="ARBA" id="ARBA00022895"/>
    </source>
</evidence>
<dbReference type="Pfam" id="PF11626">
    <property type="entry name" value="Rap1_C"/>
    <property type="match status" value="1"/>
</dbReference>
<keyword evidence="3 8" id="KW-0779">Telomere</keyword>
<dbReference type="Pfam" id="PF08914">
    <property type="entry name" value="Myb_Rap1"/>
    <property type="match status" value="1"/>
</dbReference>
<keyword evidence="13" id="KW-1185">Reference proteome</keyword>
<dbReference type="Gene3D" id="1.10.10.2170">
    <property type="match status" value="1"/>
</dbReference>
<feature type="region of interest" description="Disordered" evidence="9">
    <location>
        <begin position="145"/>
        <end position="171"/>
    </location>
</feature>
<feature type="domain" description="TRF2-interacting telomeric protein/Rap1 C-terminal" evidence="11">
    <location>
        <begin position="406"/>
        <end position="479"/>
    </location>
</feature>
<dbReference type="Gene3D" id="1.10.10.60">
    <property type="entry name" value="Homeodomain-like"/>
    <property type="match status" value="1"/>
</dbReference>
<dbReference type="GO" id="GO:0042162">
    <property type="term" value="F:telomeric DNA binding"/>
    <property type="evidence" value="ECO:0007669"/>
    <property type="project" value="TreeGrafter"/>
</dbReference>
<dbReference type="InterPro" id="IPR015010">
    <property type="entry name" value="TERF2IP_Myb"/>
</dbReference>
<reference evidence="12" key="2">
    <citation type="journal article" date="2023" name="IMA Fungus">
        <title>Comparative genomic study of the Penicillium genus elucidates a diverse pangenome and 15 lateral gene transfer events.</title>
        <authorList>
            <person name="Petersen C."/>
            <person name="Sorensen T."/>
            <person name="Nielsen M.R."/>
            <person name="Sondergaard T.E."/>
            <person name="Sorensen J.L."/>
            <person name="Fitzpatrick D.A."/>
            <person name="Frisvad J.C."/>
            <person name="Nielsen K.L."/>
        </authorList>
    </citation>
    <scope>NUCLEOTIDE SEQUENCE</scope>
    <source>
        <strain evidence="12">IBT 21917</strain>
    </source>
</reference>
<comment type="subunit">
    <text evidence="8">Homodimer.</text>
</comment>
<feature type="compositionally biased region" description="Basic and acidic residues" evidence="9">
    <location>
        <begin position="231"/>
        <end position="242"/>
    </location>
</feature>
<evidence type="ECO:0000313" key="13">
    <source>
        <dbReference type="Proteomes" id="UP001146351"/>
    </source>
</evidence>
<evidence type="ECO:0000256" key="4">
    <source>
        <dbReference type="ARBA" id="ARBA00023015"/>
    </source>
</evidence>
<keyword evidence="2 8" id="KW-0158">Chromosome</keyword>
<evidence type="ECO:0000259" key="11">
    <source>
        <dbReference type="Pfam" id="PF11626"/>
    </source>
</evidence>
<dbReference type="InterPro" id="IPR039595">
    <property type="entry name" value="TE2IP/Rap1"/>
</dbReference>
<comment type="similarity">
    <text evidence="1 8">Belongs to the RAP1 family.</text>
</comment>
<evidence type="ECO:0000256" key="1">
    <source>
        <dbReference type="ARBA" id="ARBA00010467"/>
    </source>
</evidence>
<keyword evidence="4" id="KW-0805">Transcription regulation</keyword>
<comment type="caution">
    <text evidence="12">The sequence shown here is derived from an EMBL/GenBank/DDBJ whole genome shotgun (WGS) entry which is preliminary data.</text>
</comment>
<reference evidence="12" key="1">
    <citation type="submission" date="2022-11" db="EMBL/GenBank/DDBJ databases">
        <authorList>
            <person name="Petersen C."/>
        </authorList>
    </citation>
    <scope>NUCLEOTIDE SEQUENCE</scope>
    <source>
        <strain evidence="12">IBT 21917</strain>
    </source>
</reference>
<dbReference type="SUPFAM" id="SSF46689">
    <property type="entry name" value="Homeodomain-like"/>
    <property type="match status" value="1"/>
</dbReference>
<protein>
    <recommendedName>
        <fullName evidence="8">DNA-binding protein RAP1</fullName>
    </recommendedName>
</protein>
<comment type="function">
    <text evidence="8">Involved in the regulation of telomere length, clustering and has a specific role in telomere position effect (TPE).</text>
</comment>
<keyword evidence="6" id="KW-0804">Transcription</keyword>
<evidence type="ECO:0000256" key="2">
    <source>
        <dbReference type="ARBA" id="ARBA00022454"/>
    </source>
</evidence>
<keyword evidence="7 8" id="KW-0539">Nucleus</keyword>
<dbReference type="GO" id="GO:0031848">
    <property type="term" value="P:protection from non-homologous end joining at telomere"/>
    <property type="evidence" value="ECO:0007669"/>
    <property type="project" value="TreeGrafter"/>
</dbReference>
<evidence type="ECO:0000256" key="8">
    <source>
        <dbReference type="RuleBase" id="RU367107"/>
    </source>
</evidence>
<dbReference type="InterPro" id="IPR021661">
    <property type="entry name" value="Rap1_C"/>
</dbReference>
<feature type="compositionally biased region" description="Basic and acidic residues" evidence="9">
    <location>
        <begin position="145"/>
        <end position="156"/>
    </location>
</feature>
<dbReference type="CDD" id="cd11655">
    <property type="entry name" value="rap1_myb-like"/>
    <property type="match status" value="1"/>
</dbReference>
<dbReference type="PANTHER" id="PTHR16466">
    <property type="entry name" value="TELOMERE REPEAT-BINDING FACTOR 2-INTERACTING PROTEIN 1"/>
    <property type="match status" value="1"/>
</dbReference>
<dbReference type="PANTHER" id="PTHR16466:SF6">
    <property type="entry name" value="TELOMERIC REPEAT-BINDING FACTOR 2-INTERACTING PROTEIN 1"/>
    <property type="match status" value="1"/>
</dbReference>
<dbReference type="InterPro" id="IPR038104">
    <property type="entry name" value="Rap1_C_sf"/>
</dbReference>
<dbReference type="InterPro" id="IPR009057">
    <property type="entry name" value="Homeodomain-like_sf"/>
</dbReference>
<dbReference type="GO" id="GO:0010833">
    <property type="term" value="P:telomere maintenance via telomere lengthening"/>
    <property type="evidence" value="ECO:0007669"/>
    <property type="project" value="UniProtKB-UniRule"/>
</dbReference>
<evidence type="ECO:0000256" key="9">
    <source>
        <dbReference type="SAM" id="MobiDB-lite"/>
    </source>
</evidence>
<accession>A0A9W9IE36</accession>
<sequence>MPSLTWASQRDSRFAIPDRARQNLRLLGAFLCRVKEETKPSSTKLLDRLDPKRGIFKMTSPMPDNPESRAGSRASTSTLFGGSRFWVSQNVPNRSDITKMIKQHGGDVVLTEKTADMNIVDPDRKNLPPGCYRYVELSVRNGRLEDPEKHRAEPSDPRPMGAFNIPRKSTRSDYSLKDDQIVWDYLEPLEKAGGAISGNKIYQEFAKKHPEHSWQSWRSRYTRILRGKPRPGGDKPRSDTPENRVPSPQAHLQLELKPRNDGETLPASSQVASPRASKRKRDSVDETIPSPSKKKAVQPSEAAGSNLDPQDRPGAASPPSHTDTIPETAPNEPRQAETHPNAAQAERSSPKPRTAAEAIFLELPFLDLEPHSDSEGEDDDNLDKDEDQDMPVESWVDAQVEKGISDRESVTAALLHASMDTDVALDLLKTWSAGQELPEMPGVWTTKDDEFLEGRNARDIEKVVKKHGEEASQNRWEYLSISRGLTQA</sequence>
<feature type="domain" description="TERF2-interacting telomeric protein 1 Myb" evidence="10">
    <location>
        <begin position="174"/>
        <end position="232"/>
    </location>
</feature>
<proteinExistence type="inferred from homology"/>
<evidence type="ECO:0000313" key="12">
    <source>
        <dbReference type="EMBL" id="KAJ5173242.1"/>
    </source>
</evidence>
<dbReference type="Proteomes" id="UP001146351">
    <property type="component" value="Unassembled WGS sequence"/>
</dbReference>
<dbReference type="GO" id="GO:0070187">
    <property type="term" value="C:shelterin complex"/>
    <property type="evidence" value="ECO:0007669"/>
    <property type="project" value="TreeGrafter"/>
</dbReference>
<evidence type="ECO:0000259" key="10">
    <source>
        <dbReference type="Pfam" id="PF08914"/>
    </source>
</evidence>
<gene>
    <name evidence="12" type="ORF">N7492_005835</name>
</gene>
<keyword evidence="5" id="KW-0010">Activator</keyword>
<comment type="subcellular location">
    <subcellularLocation>
        <location evidence="8">Nucleus</location>
    </subcellularLocation>
    <subcellularLocation>
        <location evidence="8">Chromosome</location>
        <location evidence="8">Telomere</location>
    </subcellularLocation>
</comment>
<feature type="compositionally biased region" description="Acidic residues" evidence="9">
    <location>
        <begin position="375"/>
        <end position="390"/>
    </location>
</feature>
<dbReference type="OrthoDB" id="435460at2759"/>
<feature type="region of interest" description="Disordered" evidence="9">
    <location>
        <begin position="54"/>
        <end position="76"/>
    </location>
</feature>
<evidence type="ECO:0000256" key="6">
    <source>
        <dbReference type="ARBA" id="ARBA00023163"/>
    </source>
</evidence>
<evidence type="ECO:0000256" key="5">
    <source>
        <dbReference type="ARBA" id="ARBA00023159"/>
    </source>
</evidence>
<dbReference type="AlphaFoldDB" id="A0A9W9IE36"/>
<feature type="region of interest" description="Disordered" evidence="9">
    <location>
        <begin position="224"/>
        <end position="390"/>
    </location>
</feature>